<feature type="region of interest" description="Disordered" evidence="14">
    <location>
        <begin position="2603"/>
        <end position="3006"/>
    </location>
</feature>
<dbReference type="EMBL" id="MH790671">
    <property type="protein sequence ID" value="QBH86218.1"/>
    <property type="molecule type" value="Genomic_DNA"/>
</dbReference>
<feature type="compositionally biased region" description="Basic residues" evidence="14">
    <location>
        <begin position="418"/>
        <end position="431"/>
    </location>
</feature>
<keyword evidence="7" id="KW-0833">Ubl conjugation pathway</keyword>
<dbReference type="GO" id="GO:0004843">
    <property type="term" value="F:cysteine-type deubiquitinase activity"/>
    <property type="evidence" value="ECO:0007669"/>
    <property type="project" value="InterPro"/>
</dbReference>
<feature type="coiled-coil region" evidence="13">
    <location>
        <begin position="1320"/>
        <end position="1354"/>
    </location>
</feature>
<keyword evidence="6" id="KW-0677">Repeat</keyword>
<dbReference type="GO" id="GO:0019784">
    <property type="term" value="F:deNEDDylase activity"/>
    <property type="evidence" value="ECO:0007669"/>
    <property type="project" value="InterPro"/>
</dbReference>
<feature type="compositionally biased region" description="Pro residues" evidence="14">
    <location>
        <begin position="2611"/>
        <end position="2623"/>
    </location>
</feature>
<feature type="compositionally biased region" description="Low complexity" evidence="14">
    <location>
        <begin position="468"/>
        <end position="485"/>
    </location>
</feature>
<dbReference type="Gene3D" id="3.90.70.120">
    <property type="match status" value="1"/>
</dbReference>
<feature type="compositionally biased region" description="Pro residues" evidence="14">
    <location>
        <begin position="2873"/>
        <end position="2884"/>
    </location>
</feature>
<keyword evidence="3" id="KW-0945">Host-virus interaction</keyword>
<evidence type="ECO:0000313" key="16">
    <source>
        <dbReference type="EMBL" id="QBH86218.1"/>
    </source>
</evidence>
<feature type="compositionally biased region" description="Pro residues" evidence="14">
    <location>
        <begin position="2777"/>
        <end position="2786"/>
    </location>
</feature>
<keyword evidence="12" id="KW-1035">Host cytoplasm</keyword>
<feature type="compositionally biased region" description="Pro residues" evidence="14">
    <location>
        <begin position="2670"/>
        <end position="2687"/>
    </location>
</feature>
<feature type="compositionally biased region" description="Low complexity" evidence="14">
    <location>
        <begin position="2819"/>
        <end position="2840"/>
    </location>
</feature>
<keyword evidence="5" id="KW-0645">Protease</keyword>
<organismHost>
    <name type="scientific">Homo sapiens</name>
    <name type="common">Human</name>
    <dbReference type="NCBI Taxonomy" id="9606"/>
</organismHost>
<feature type="compositionally biased region" description="Pro residues" evidence="14">
    <location>
        <begin position="3061"/>
        <end position="3077"/>
    </location>
</feature>
<evidence type="ECO:0000256" key="2">
    <source>
        <dbReference type="ARBA" id="ARBA00022580"/>
    </source>
</evidence>
<dbReference type="FunFam" id="3.90.70.120:FF:000001">
    <property type="entry name" value="Large tegument protein"/>
    <property type="match status" value="1"/>
</dbReference>
<keyword evidence="13" id="KW-0175">Coiled coil</keyword>
<evidence type="ECO:0000259" key="15">
    <source>
        <dbReference type="PROSITE" id="PS51521"/>
    </source>
</evidence>
<feature type="compositionally biased region" description="Low complexity" evidence="14">
    <location>
        <begin position="2688"/>
        <end position="2700"/>
    </location>
</feature>
<feature type="compositionally biased region" description="Polar residues" evidence="14">
    <location>
        <begin position="2982"/>
        <end position="2991"/>
    </location>
</feature>
<dbReference type="PROSITE" id="PS51521">
    <property type="entry name" value="HTUSP"/>
    <property type="match status" value="1"/>
</dbReference>
<name>A0A481TWS2_HHV2</name>
<feature type="region of interest" description="Disordered" evidence="14">
    <location>
        <begin position="418"/>
        <end position="527"/>
    </location>
</feature>
<feature type="compositionally biased region" description="Pro residues" evidence="14">
    <location>
        <begin position="2743"/>
        <end position="2752"/>
    </location>
</feature>
<feature type="compositionally biased region" description="Low complexity" evidence="14">
    <location>
        <begin position="2767"/>
        <end position="2776"/>
    </location>
</feature>
<feature type="compositionally biased region" description="Pro residues" evidence="14">
    <location>
        <begin position="2723"/>
        <end position="2733"/>
    </location>
</feature>
<organism evidence="16">
    <name type="scientific">Human herpesvirus 2</name>
    <name type="common">HHV-2</name>
    <name type="synonym">Human herpes simplex virus 2</name>
    <dbReference type="NCBI Taxonomy" id="10310"/>
    <lineage>
        <taxon>Viruses</taxon>
        <taxon>Duplodnaviria</taxon>
        <taxon>Heunggongvirae</taxon>
        <taxon>Peploviricota</taxon>
        <taxon>Herviviricetes</taxon>
        <taxon>Herpesvirales</taxon>
        <taxon>Orthoherpesviridae</taxon>
        <taxon>Alphaherpesvirinae</taxon>
        <taxon>Simplexvirus</taxon>
        <taxon>Simplexvirus humanalpha2</taxon>
    </lineage>
</organism>
<dbReference type="HAMAP" id="MF_04044">
    <property type="entry name" value="HSV_LTP"/>
    <property type="match status" value="1"/>
</dbReference>
<reference evidence="16" key="1">
    <citation type="submission" date="2018-08" db="EMBL/GenBank/DDBJ databases">
        <title>HSV2 whole genome sequences from clinical isolates.</title>
        <authorList>
            <person name="Roychoudhury P."/>
            <person name="Greninger A.L."/>
            <person name="Jerome K.R."/>
            <person name="Johnston C."/>
            <person name="Wald A."/>
            <person name="Xie H."/>
        </authorList>
    </citation>
    <scope>NUCLEOTIDE SEQUENCE</scope>
    <source>
        <strain evidence="16">2014-8176</strain>
    </source>
</reference>
<evidence type="ECO:0000256" key="13">
    <source>
        <dbReference type="SAM" id="Coils"/>
    </source>
</evidence>
<evidence type="ECO:0000256" key="8">
    <source>
        <dbReference type="ARBA" id="ARBA00022801"/>
    </source>
</evidence>
<evidence type="ECO:0000256" key="9">
    <source>
        <dbReference type="ARBA" id="ARBA00022807"/>
    </source>
</evidence>
<feature type="region of interest" description="Disordered" evidence="14">
    <location>
        <begin position="312"/>
        <end position="398"/>
    </location>
</feature>
<dbReference type="GO" id="GO:0039693">
    <property type="term" value="P:viral DNA genome replication"/>
    <property type="evidence" value="ECO:0007669"/>
    <property type="project" value="InterPro"/>
</dbReference>
<keyword evidence="11" id="KW-1127">Modulation of host ubiquitin pathway by viral deubiquitinase</keyword>
<sequence>MGGGGFGRRKQQYSSGRPAHKQAPLVAGAAHMIPAALPHPTMKRQGDRDIVVTGVRNQFATDLEPGGSVSCMRSSLSFLSLLFDVGPRDVLSAEAIEGCLVEGGEWTRAAAGSGPPRMCSIIELPNFLEYPAARGGLRCVFSRVYGEVGFFGEPTAGLLETQCPAHTFFAGPWAMRPLSYTLLTIGPLGMGLYRDGDTAYLFDPHGLPAGTPAFIAKVRAGDVYPYLTYYAHDRPKVRWAGAMVFFVPSGPGAVAPADLTAAALHLYGASETYLQDEPFVERRVAITHPLRGEIGGLGALFVGVVPRGDGEGSGPVVPALPAPTHVQTPRADRPPEAPRGASGPPDTPQAGHPNRPPDDVWAAALEGTPPAKPSAPDAAASGPPHAAPPPQTPAGDAAEEAEDLRVLEVGAVPVGRHRARYSTGLPKRRRPTWTPPSSVEDLTSGERPAPKAPPAKAKKKSAPKKKAPVAAEVPASSPTPIAATVPPAPDTPPQSGQGGGDDGPASPSSPPVLETLGARRPPEPPGADLAQLFEVHPNVAATAVRLAARDAALAREVAACSQLTINALRSPYPAHPGLLELCVIFFFERVLAFLIENGARTHTQAGVAGPAAALLDFTLRMLPRKTAVGDFLASTRMSLADVAAHRPLIQHVLDENSQIGRLALAKLVLVARDVIRETDAFYGDLADLDLQLRAAPPANLYARLGEWLLERSRAHPNTLFAPATPTHPEPLLHRIQALAQFARGEEMRVEAEAREMREALDALARGVDSVSQRAGPLTVMPVPAAPGAGGRAPCPPALGPEAIQARLEDVRIQARRAIESAIKEYFHRGAVYSAKALQASDSHDCRFHVASAAVVPMVQLLESLPAFDQHTRDVAQRAALPPPPPLATSPQAILLRDLLQRGQTLDAPEDLAAWLSVLTDAATQGLIERKPLEELARSIHGINDQQARRSSGLAELQRFDALDAALAQQLDSDAAFVPATGPAPYVDGGGLSPEATRMAEDALRQARAMEAAKMTAELAPEARSRLRERAHALEAMLNDARERAKVAHDAREKFLHKLQGVLRPLPDFVGLKACPAVLATLRASLPAGWTDLADAVRAPPPEVTAALRADLWGLLGQYREALEHPTPDTATALAGLHPAFVVVLKTLFADAPETPVLVQFFSDHAPTIAKAVSNAINAGSAAVATASPAATVDAAVRAHGALADAVSALGAAARDPASPLSFLAALADSAAGYVKATRLALEARGAIDELTTLGSAAADLVVQARRACAQPEGDHAALIDAAARATTAARESLAGHEAGFGGLLHAEGTAGDHSPSGRALQELGKVIGATRRRADELEAAVADLTAKMAAQRARGSSERWAAGVEAALDRVENRAEFDVVELRRLQALAGTHGYNPRDFRKRAEQALAANAEAVTLALDTAFAFNPYTPENQRHPMLPPLAAIHRLGWSAAFHAAAETYADMFRVDAEPLARLLRIAEGLLEMAQAGDGFIDYHEAVGRLADDMTSVPGLRRYVPFFQHGYADYVELRDRLDAIRADVHRALGGVPLDLAAAAEQISAARNDPEATAELVRTGVTLPCPSEDALVACAAALERVDQSPVKNTAYAEYVAFVTRQDTAETKDAVVRAKQQRAEATERVMAGLREALAARERRAQIEAEGLANLKTMLKVVAVPATVAKTLDQARSVAEIADQVEVLLDQTEKTRELDVPAVIWLEHAQRTFETHPLSAARGDGPGPLARHAGRLGALFDTRRRVDALRRSLEEAEAEWDEVWGRFGRVRGGAWKSPEGFRAMHEQLRALQDTTNTVSGLRAQPAYERLSARYQGVLGAKGAERAEAVEELGARVTKHTALCARLRDEVVRRVPWEMNFDALGRLLAEFDAAAADLAPWAVEEFRGARELIQYRMGLYSAYARAGGQTGAGAESAPAPAPLLVDLRALDARARASSSPEGHEVDPQLLRRRGEAYLRAGGDPGPLVLREAVSALDLPFATSFLAPDGTPLQYALCFPAVTDKLGALLMRPEAACVRPPLPTDVLESAPTVTAMYVLTVVNRLQLALSDAQAANFQLFGRFVRHRQATWGASMDAAAELYVALVATTLTREFGCRWAQLGWASGAAAPRPPPGPRGSQRHCVAFNENDVLVALVAGVPEHIYNFWRLDLVRQHEYMHLTLERAFEDAAESMLFIQRLTPHPDARIRVLPTFLDGGPPTRGLLFGTRLADWRRGKLSETDPLAPWRSALELGTQRRDAPALGKLSPAQALAAVSVLGRMCLPSAALAALWTCMFPDDYTEYDSFDALLAARLESGQTLGPAGGREASLPEAPHALYRPTGQHVAVLAAATHRTPAARVTAMDLVLAAVLLGAPVVVALRNTTAFSRESELELCLTLFDSRPGGPDAALRDVVSSDIETWAVGLLHTDLNPIENACLAAQLPRLSALIAERPLADGPPCLVLVDISMTPVAVLWEAPEPPGPPDVRFVGSEATEELPFVATAGDVLAASAADADPFFARAILGRPFDASLLTGELFPGHPVYQRPLADEAGPSAPTAARDPRDLAGGDGGSGPEDPAAPPARQADPGVLAPTLLTDATTGEPVPPRMWAWIHGLEELASDDAGGPTPNPAPALLPPPATDQSVPTSQYAPRPIGPAATARETRPSVPPQQNTGRVPVAPRDDPRPSPPTPSPPADAALPPPAFSGSAAAFSAAVPRVRRSRRTRAKSRAPRASAPPEGWRPPALPAPVAPVAASARPPDQPPTPESAPPAWVSALPLPPGPASARGAFPAPTLAPIPPPPAEGAVVPGGDRRRGRRQTTAGPSPTPPRGPAAGPPRRLTRPAVASLSASLNSLPSPRDPADHAAAVSAAAAVPPSPGLAPPTSAVQTSPPPLAPGPVAPSEPLCGWVVPGGPVARRPPPQSPATKPAARTRIRARSVPQPPLPQPPLPQPPLPQPPLPQPPLPQPPLPQPPLPQPPLPQPPLPQPPLPQPPLPPVTRTLTPQSRDSVPTPESPTHTNTHLPVSAVTSWASSLALHVDSAPPPASLLQTLHISSDDEHSDADSLRFSDSDDTEALDPLPPEPHLPPADEPPGPLAADHLQSPHSQFGPLPVQANAVLSRRYVRSTGRSALAVLIRACRRIQQQLQRTRRALFQRSNAVLTSLHHVRMLLG</sequence>
<evidence type="ECO:0000256" key="1">
    <source>
        <dbReference type="ARBA" id="ARBA00022562"/>
    </source>
</evidence>
<feature type="region of interest" description="Disordered" evidence="14">
    <location>
        <begin position="3038"/>
        <end position="3091"/>
    </location>
</feature>
<dbReference type="InterPro" id="IPR034702">
    <property type="entry name" value="HSV_LTP"/>
</dbReference>
<dbReference type="InterPro" id="IPR005210">
    <property type="entry name" value="Herpes_LT_deneddylase"/>
</dbReference>
<dbReference type="InterPro" id="IPR038765">
    <property type="entry name" value="Papain-like_cys_pep_sf"/>
</dbReference>
<keyword evidence="9" id="KW-0788">Thiol protease</keyword>
<feature type="compositionally biased region" description="Polar residues" evidence="14">
    <location>
        <begin position="2997"/>
        <end position="3006"/>
    </location>
</feature>
<dbReference type="InterPro" id="IPR006928">
    <property type="entry name" value="Herpes_teg_USP"/>
</dbReference>
<dbReference type="GO" id="GO:0039648">
    <property type="term" value="P:symbiont-mediated perturbation of host ubiquitin-like protein modification"/>
    <property type="evidence" value="ECO:0007669"/>
    <property type="project" value="UniProtKB-KW"/>
</dbReference>
<evidence type="ECO:0000256" key="6">
    <source>
        <dbReference type="ARBA" id="ARBA00022737"/>
    </source>
</evidence>
<feature type="compositionally biased region" description="Pro residues" evidence="14">
    <location>
        <begin position="2923"/>
        <end position="2979"/>
    </location>
</feature>
<keyword evidence="8" id="KW-0378">Hydrolase</keyword>
<evidence type="ECO:0000256" key="12">
    <source>
        <dbReference type="ARBA" id="ARBA00023200"/>
    </source>
</evidence>
<dbReference type="Pfam" id="PF04843">
    <property type="entry name" value="Herpes_teg_N"/>
    <property type="match status" value="1"/>
</dbReference>
<feature type="compositionally biased region" description="Low complexity" evidence="14">
    <location>
        <begin position="2847"/>
        <end position="2857"/>
    </location>
</feature>
<feature type="compositionally biased region" description="Basic residues" evidence="14">
    <location>
        <begin position="456"/>
        <end position="467"/>
    </location>
</feature>
<keyword evidence="10" id="KW-0946">Virion</keyword>
<proteinExistence type="inferred from homology"/>
<evidence type="ECO:0000256" key="3">
    <source>
        <dbReference type="ARBA" id="ARBA00022581"/>
    </source>
</evidence>
<feature type="compositionally biased region" description="Pro residues" evidence="14">
    <location>
        <begin position="2808"/>
        <end position="2818"/>
    </location>
</feature>
<evidence type="ECO:0000256" key="11">
    <source>
        <dbReference type="ARBA" id="ARBA00022876"/>
    </source>
</evidence>
<feature type="region of interest" description="Disordered" evidence="14">
    <location>
        <begin position="2527"/>
        <end position="2572"/>
    </location>
</feature>
<feature type="compositionally biased region" description="Low complexity" evidence="14">
    <location>
        <begin position="2885"/>
        <end position="2899"/>
    </location>
</feature>
<evidence type="ECO:0000256" key="5">
    <source>
        <dbReference type="ARBA" id="ARBA00022670"/>
    </source>
</evidence>
<feature type="region of interest" description="Disordered" evidence="14">
    <location>
        <begin position="1"/>
        <end position="21"/>
    </location>
</feature>
<dbReference type="GO" id="GO:0006508">
    <property type="term" value="P:proteolysis"/>
    <property type="evidence" value="ECO:0007669"/>
    <property type="project" value="UniProtKB-KW"/>
</dbReference>
<keyword evidence="1" id="KW-1048">Host nucleus</keyword>
<dbReference type="Pfam" id="PF03586">
    <property type="entry name" value="Herpes_UL36"/>
    <property type="match status" value="1"/>
</dbReference>
<dbReference type="SUPFAM" id="SSF54001">
    <property type="entry name" value="Cysteine proteinases"/>
    <property type="match status" value="1"/>
</dbReference>
<evidence type="ECO:0000256" key="14">
    <source>
        <dbReference type="SAM" id="MobiDB-lite"/>
    </source>
</evidence>
<protein>
    <submittedName>
        <fullName evidence="16">UL36</fullName>
    </submittedName>
</protein>
<evidence type="ECO:0000256" key="4">
    <source>
        <dbReference type="ARBA" id="ARBA00022662"/>
    </source>
</evidence>
<feature type="domain" description="Peptidase C76" evidence="15">
    <location>
        <begin position="51"/>
        <end position="269"/>
    </location>
</feature>
<feature type="compositionally biased region" description="Basic and acidic residues" evidence="14">
    <location>
        <begin position="3038"/>
        <end position="3052"/>
    </location>
</feature>
<evidence type="ECO:0000256" key="7">
    <source>
        <dbReference type="ARBA" id="ARBA00022786"/>
    </source>
</evidence>
<dbReference type="GO" id="GO:0044423">
    <property type="term" value="C:virion component"/>
    <property type="evidence" value="ECO:0007669"/>
    <property type="project" value="UniProtKB-KW"/>
</dbReference>
<feature type="compositionally biased region" description="Low complexity" evidence="14">
    <location>
        <begin position="374"/>
        <end position="384"/>
    </location>
</feature>
<keyword evidence="2" id="KW-0920">Virion tegument</keyword>
<accession>A0A481TWS2</accession>
<feature type="compositionally biased region" description="Basic residues" evidence="14">
    <location>
        <begin position="2701"/>
        <end position="2714"/>
    </location>
</feature>
<keyword evidence="4" id="KW-1130">Modulation of host ubiquitin pathway by virus</keyword>
<evidence type="ECO:0000256" key="10">
    <source>
        <dbReference type="ARBA" id="ARBA00022844"/>
    </source>
</evidence>